<feature type="domain" description="G5" evidence="9">
    <location>
        <begin position="1715"/>
        <end position="1795"/>
    </location>
</feature>
<feature type="domain" description="G5" evidence="9">
    <location>
        <begin position="878"/>
        <end position="960"/>
    </location>
</feature>
<dbReference type="Pfam" id="PF07501">
    <property type="entry name" value="G5"/>
    <property type="match status" value="12"/>
</dbReference>
<feature type="compositionally biased region" description="Basic and acidic residues" evidence="5">
    <location>
        <begin position="2134"/>
        <end position="2255"/>
    </location>
</feature>
<evidence type="ECO:0000256" key="1">
    <source>
        <dbReference type="ARBA" id="ARBA00022512"/>
    </source>
</evidence>
<evidence type="ECO:0000256" key="4">
    <source>
        <dbReference type="ARBA" id="ARBA00023088"/>
    </source>
</evidence>
<proteinExistence type="predicted"/>
<protein>
    <recommendedName>
        <fullName evidence="12">Gram-positive cocci surface proteins LPxTG domain-containing protein</fullName>
    </recommendedName>
</protein>
<feature type="signal peptide" evidence="7">
    <location>
        <begin position="1"/>
        <end position="19"/>
    </location>
</feature>
<keyword evidence="1" id="KW-0134">Cell wall</keyword>
<feature type="region of interest" description="Disordered" evidence="5">
    <location>
        <begin position="1074"/>
        <end position="1096"/>
    </location>
</feature>
<dbReference type="SUPFAM" id="SSF158791">
    <property type="entry name" value="MgtE N-terminal domain-like"/>
    <property type="match status" value="1"/>
</dbReference>
<evidence type="ECO:0000256" key="3">
    <source>
        <dbReference type="ARBA" id="ARBA00022729"/>
    </source>
</evidence>
<evidence type="ECO:0000313" key="10">
    <source>
        <dbReference type="EMBL" id="AMB99018.1"/>
    </source>
</evidence>
<reference evidence="10 11" key="1">
    <citation type="journal article" date="2016" name="Genome Announc.">
        <title>Complete Genome Sequences of Aerococcus christensenii CCUG 28831T, Aerococcus sanguinicola CCUG 43001T, Aerococcus urinae CCUG 36881T, Aerococcus urinaeequi CCUG 28094T, Aerococcus urinaehominis CCUG 42038 BT, and Aerococcus viridans CCUG 4311T.</title>
        <authorList>
            <person name="Carkaci D."/>
            <person name="Dargis R."/>
            <person name="Nielsen X.C."/>
            <person name="Skovgaard O."/>
            <person name="Fuursted K."/>
            <person name="Christensen J.J."/>
        </authorList>
    </citation>
    <scope>NUCLEOTIDE SEQUENCE [LARGE SCALE GENOMIC DNA]</scope>
    <source>
        <strain evidence="10 11">CCUG42038B</strain>
    </source>
</reference>
<keyword evidence="11" id="KW-1185">Reference proteome</keyword>
<dbReference type="Pfam" id="PF00746">
    <property type="entry name" value="Gram_pos_anchor"/>
    <property type="match status" value="1"/>
</dbReference>
<name>A0A0X8FKI9_9LACT</name>
<keyword evidence="6" id="KW-0812">Transmembrane</keyword>
<feature type="domain" description="G5" evidence="9">
    <location>
        <begin position="1109"/>
        <end position="1189"/>
    </location>
</feature>
<keyword evidence="6" id="KW-0472">Membrane</keyword>
<dbReference type="InterPro" id="IPR046774">
    <property type="entry name" value="pAdhesive_10"/>
</dbReference>
<feature type="compositionally biased region" description="Basic and acidic residues" evidence="5">
    <location>
        <begin position="2297"/>
        <end position="2317"/>
    </location>
</feature>
<dbReference type="PROSITE" id="PS50847">
    <property type="entry name" value="GRAM_POS_ANCHORING"/>
    <property type="match status" value="1"/>
</dbReference>
<keyword evidence="4" id="KW-0572">Peptidoglycan-anchor</keyword>
<feature type="compositionally biased region" description="Polar residues" evidence="5">
    <location>
        <begin position="70"/>
        <end position="88"/>
    </location>
</feature>
<evidence type="ECO:0000256" key="6">
    <source>
        <dbReference type="SAM" id="Phobius"/>
    </source>
</evidence>
<feature type="compositionally biased region" description="Polar residues" evidence="5">
    <location>
        <begin position="1606"/>
        <end position="1627"/>
    </location>
</feature>
<feature type="domain" description="G5" evidence="9">
    <location>
        <begin position="733"/>
        <end position="813"/>
    </location>
</feature>
<feature type="domain" description="G5" evidence="9">
    <location>
        <begin position="806"/>
        <end position="887"/>
    </location>
</feature>
<feature type="region of interest" description="Disordered" evidence="5">
    <location>
        <begin position="1605"/>
        <end position="1633"/>
    </location>
</feature>
<dbReference type="Proteomes" id="UP000062260">
    <property type="component" value="Chromosome"/>
</dbReference>
<feature type="compositionally biased region" description="Basic and acidic residues" evidence="5">
    <location>
        <begin position="150"/>
        <end position="168"/>
    </location>
</feature>
<dbReference type="STRING" id="128944.AWM75_02950"/>
<evidence type="ECO:0008006" key="12">
    <source>
        <dbReference type="Google" id="ProtNLM"/>
    </source>
</evidence>
<dbReference type="KEGG" id="auh:AWM75_02950"/>
<feature type="domain" description="G5" evidence="9">
    <location>
        <begin position="1875"/>
        <end position="1954"/>
    </location>
</feature>
<feature type="domain" description="G5" evidence="9">
    <location>
        <begin position="1563"/>
        <end position="1644"/>
    </location>
</feature>
<evidence type="ECO:0000313" key="11">
    <source>
        <dbReference type="Proteomes" id="UP000062260"/>
    </source>
</evidence>
<dbReference type="Gene3D" id="2.20.230.10">
    <property type="entry name" value="Resuscitation-promoting factor rpfb"/>
    <property type="match status" value="11"/>
</dbReference>
<feature type="region of interest" description="Disordered" evidence="5">
    <location>
        <begin position="2128"/>
        <end position="2328"/>
    </location>
</feature>
<feature type="region of interest" description="Disordered" evidence="5">
    <location>
        <begin position="127"/>
        <end position="193"/>
    </location>
</feature>
<feature type="domain" description="G5" evidence="9">
    <location>
        <begin position="1640"/>
        <end position="1716"/>
    </location>
</feature>
<feature type="compositionally biased region" description="Low complexity" evidence="5">
    <location>
        <begin position="1083"/>
        <end position="1096"/>
    </location>
</feature>
<keyword evidence="6" id="KW-1133">Transmembrane helix</keyword>
<accession>A0A0X8FKI9</accession>
<feature type="transmembrane region" description="Helical" evidence="6">
    <location>
        <begin position="2331"/>
        <end position="2349"/>
    </location>
</feature>
<feature type="domain" description="G5" evidence="9">
    <location>
        <begin position="1185"/>
        <end position="1268"/>
    </location>
</feature>
<dbReference type="Gene3D" id="2.20.230.30">
    <property type="match status" value="1"/>
</dbReference>
<keyword evidence="2" id="KW-0964">Secreted</keyword>
<keyword evidence="3 7" id="KW-0732">Signal</keyword>
<sequence>MASVAIAAFLAGQVQTVQAATSDNHEPTADAGHTPAANEQPPAGPATPAEPAVISPLAADAGNQDLPGQPVNTSLPNSAGNEPASSASPAVALYTAPTPDNAPVAGDGANAADSVPLNEAVNTAEPANAAAGDNADTTATTADAQPNYDLDEKQIKDYSESERYRSDQMEDGAGIGKDMRGEDNSGVTPSDKVEKEGFSFTVLNPTSESKDIYEYGIDIRIDKRTGQRTFTNIFVTDTRRGAPVESKRLSALKEGVELLFEDREGQKLSATYQPKAIAEVRAGRQAGFNVIFTREDLTYINNYLNQGLTLVGWRDKYTRKHPNEKLLFPDSSNFGVTFKVNPYPNENDTLGTIQVEGSSSTLNPQNVVQGQEIELEGIGIKNLDKNARKRLVGQVYWPDGEVVQEARVRLDDQGKIFVTLPKGALQEGSRFNKDQKAIQSLNVRFFARPRTLAEFEAIVRENNEFGDTFYTPTGAGTRVINHDGKEVEIDLQGIDRYDHYNFLGEVALGLDDTRFHDAKFNDGIPKGETFGELNPGDAKIIAMENTKDPENPASKTADDYKAMVEEGRVKVEIDKTGIPEGFDVKLLDNAGTQISVSVPKTAKVGDVIAFPVKYTYTNGSTDIHWFHYKVVNPDLAIPNYGVERGYAGQTLTQTPTVKDTDKKKPNRYTLDQNTAIDNKGNIWELSIDEQTGVVAATVPTGVELTGEETITVPVTSHYDNNEVAYTNAYFNALKTVENKVNHTFESDIPFETEVIYDPELETGTKEVVKKGEVGKSQTLFEQTLINGKAQDPKITTSTVKDPVNAVIRVGIKPKQAVVEIPYTTEYTFDPNKKAGEEEVTQTGINGQVTVTSTLNPETGEMTVKQEETRAPQVRKVTLGTKTEGVHTHTQDVPFGVQVKVDKSLKPGEYRVEKEGVSGKITTTWKIENSQVVGEPTTNTTPAEDAVVLVGDKAFTGNITHTTTEETPFKVQIVERDDLPKGTHQVHQQGKAGTIKRTYKQHIENGQPQGDLVEDESLRELTQAQDHIVYVGTKPLEGSTTVETTNKKPFDVKVVYDKTKPIGYIHEEGGIAGEETQSTDVSSTDGNLTTGNTTTTETKPSVTKVITVGTKDYTGEFKYEHKSPVPFETKIEFDPNMKAGTSEITTPGVLGEETTTVTQSFTNGTKGDQVVNKQQTKDPVTQVIKVGSMTEGTHTHTEDIPFDYEVKYDPNIEAGKYEIEVAGEKGTRTTKWTIKNSEIQGNPEVTETQPTKAIIKVGNKDFTGEVTHTDKKEIPFEVEIVENPNLLVGTKNVKQQGEAGEKEVTYTQAIKNGQADGELKTTENQTKAPKKHIIEVGTKPVEGNTHEVNENVNVEIEYVTDENLEKGKVETGDLVPGKVTSKLVNKIVDGKVVTEEVKEVTPAKQIIKVGAKDFTGTVTHEVKEEVPYTVRIVEDATMKPGTSRVETQGKAGSKTTKYSQDVVNGQASGDMKSEVIATTDPTEHVIHVGTAPVENSKNLSEEVPAEVEYVYDATKDKGTVEKGEYTPGKVETKVVNKYDPKTGEITTTEEKVVTPAKQKIIVGTKDFTGTFETVDKNPIPYEVEYKVDPTLEPGKEVVDQEGVLGEESTTTTHTIKNGKVESSTPGETKQTKAPVKKIVRIGAKTDGTYTHKEDVPFEVEVRVNEALAKGEHKVVQQGEKGEKSTTGTIENSKVVGEPKVETTKQAKKHIIEVGNKDFTGEVSHEVTEDLAFEVEIIEDETLDAGTIVVDQPGAKGTKTTKYTQAVKNGQADGELKSKVIQETPAQKRVVRVGKKPGTCPIPEGTETPINKDIPVEIEYVYDNTKDKGFVETGQVTPGKVESKVTAKLVDGKIIATEETLVTPAKQQIVVGTKDPSGYNGNFSHETTSEQAYKTQVIFDDTLEAGKVEEVQAGINGQTKEMVTQAVVNGVPQDKQTATQVITKPQDRIIRVGTKGVTTEKLQETIKELPVEKVVEIIKAVPQEKLVEIINEVVKVVPQESIKELIKEVPVTRIVEIVREVPVEVVKEIVKEVPADTKVVEIIKEVPVEVIKEVVKEIPADTKVVEVIKEIIKEVPVETIKEVPGIQVRYNKDLKPGEVKVVDPGEKRVTETRDGKTTVITEGRDMIVEVNCGKCETPDKPGKDEPGKDEPGENKPGKDEPGKDTPGENKPGEDKPGEDKPGKDTPGEDKPGKDTPGEDKPGENTPGEDKPGKDEPGKDTPGKDKPGKDTPGENTPGEDKPGKDKPGEDKPGDKTPEKPLQPGQPDKPNQPETGDAEKPNQPDHLVPGQDKLPQTEDAETGHDKSPQQRQTTDRPENHPADGQNQLPATGATASTSLLAFTLAGLGSVFALKGRRKED</sequence>
<evidence type="ECO:0000259" key="8">
    <source>
        <dbReference type="PROSITE" id="PS50847"/>
    </source>
</evidence>
<gene>
    <name evidence="10" type="ORF">AWM75_02950</name>
</gene>
<evidence type="ECO:0000259" key="9">
    <source>
        <dbReference type="PROSITE" id="PS51109"/>
    </source>
</evidence>
<feature type="domain" description="Gram-positive cocci surface proteins LPxTG" evidence="8">
    <location>
        <begin position="2324"/>
        <end position="2356"/>
    </location>
</feature>
<dbReference type="InterPro" id="IPR011098">
    <property type="entry name" value="G5_dom"/>
</dbReference>
<evidence type="ECO:0000256" key="7">
    <source>
        <dbReference type="SAM" id="SignalP"/>
    </source>
</evidence>
<dbReference type="PROSITE" id="PS51109">
    <property type="entry name" value="G5"/>
    <property type="match status" value="12"/>
</dbReference>
<organism evidence="10 11">
    <name type="scientific">Aerococcus urinaehominis</name>
    <dbReference type="NCBI Taxonomy" id="128944"/>
    <lineage>
        <taxon>Bacteria</taxon>
        <taxon>Bacillati</taxon>
        <taxon>Bacillota</taxon>
        <taxon>Bacilli</taxon>
        <taxon>Lactobacillales</taxon>
        <taxon>Aerococcaceae</taxon>
        <taxon>Aerococcus</taxon>
    </lineage>
</organism>
<feature type="domain" description="G5" evidence="9">
    <location>
        <begin position="1259"/>
        <end position="1339"/>
    </location>
</feature>
<feature type="compositionally biased region" description="Low complexity" evidence="5">
    <location>
        <begin position="127"/>
        <end position="144"/>
    </location>
</feature>
<feature type="chain" id="PRO_5007066141" description="Gram-positive cocci surface proteins LPxTG domain-containing protein" evidence="7">
    <location>
        <begin position="20"/>
        <end position="2356"/>
    </location>
</feature>
<dbReference type="SMART" id="SM01208">
    <property type="entry name" value="G5"/>
    <property type="match status" value="16"/>
</dbReference>
<dbReference type="Pfam" id="PF20592">
    <property type="entry name" value="pAdhesive_10"/>
    <property type="match status" value="1"/>
</dbReference>
<dbReference type="InterPro" id="IPR019931">
    <property type="entry name" value="LPXTG_anchor"/>
</dbReference>
<reference evidence="11" key="2">
    <citation type="submission" date="2016-01" db="EMBL/GenBank/DDBJ databases">
        <title>Six Aerococcus type strain genome sequencing and assembly using PacBio and Illumina Hiseq.</title>
        <authorList>
            <person name="Carkaci D."/>
            <person name="Dargis R."/>
            <person name="Nielsen X.C."/>
            <person name="Skovgaard O."/>
            <person name="Fuursted K."/>
            <person name="Christensen J.J."/>
        </authorList>
    </citation>
    <scope>NUCLEOTIDE SEQUENCE [LARGE SCALE GENOMIC DNA]</scope>
    <source>
        <strain evidence="11">CCUG42038B</strain>
    </source>
</reference>
<evidence type="ECO:0000256" key="5">
    <source>
        <dbReference type="SAM" id="MobiDB-lite"/>
    </source>
</evidence>
<feature type="domain" description="G5" evidence="9">
    <location>
        <begin position="1410"/>
        <end position="1491"/>
    </location>
</feature>
<feature type="region of interest" description="Disordered" evidence="5">
    <location>
        <begin position="18"/>
        <end position="88"/>
    </location>
</feature>
<dbReference type="EMBL" id="CP014163">
    <property type="protein sequence ID" value="AMB99018.1"/>
    <property type="molecule type" value="Genomic_DNA"/>
</dbReference>
<evidence type="ECO:0000256" key="2">
    <source>
        <dbReference type="ARBA" id="ARBA00022525"/>
    </source>
</evidence>
<feature type="domain" description="G5" evidence="9">
    <location>
        <begin position="952"/>
        <end position="1034"/>
    </location>
</feature>